<feature type="domain" description="RNA polymerase sigma factor 70 region 4 type 2" evidence="6">
    <location>
        <begin position="125"/>
        <end position="176"/>
    </location>
</feature>
<name>A0A1H8BHF0_9SPHI</name>
<dbReference type="InterPro" id="IPR014284">
    <property type="entry name" value="RNA_pol_sigma-70_dom"/>
</dbReference>
<keyword evidence="2" id="KW-0805">Transcription regulation</keyword>
<dbReference type="InterPro" id="IPR036388">
    <property type="entry name" value="WH-like_DNA-bd_sf"/>
</dbReference>
<dbReference type="Gene3D" id="1.10.1740.10">
    <property type="match status" value="1"/>
</dbReference>
<evidence type="ECO:0000313" key="8">
    <source>
        <dbReference type="Proteomes" id="UP000198942"/>
    </source>
</evidence>
<keyword evidence="8" id="KW-1185">Reference proteome</keyword>
<dbReference type="InterPro" id="IPR013249">
    <property type="entry name" value="RNA_pol_sigma70_r4_t2"/>
</dbReference>
<evidence type="ECO:0000313" key="7">
    <source>
        <dbReference type="EMBL" id="SEM81408.1"/>
    </source>
</evidence>
<evidence type="ECO:0000259" key="6">
    <source>
        <dbReference type="Pfam" id="PF08281"/>
    </source>
</evidence>
<reference evidence="8" key="1">
    <citation type="submission" date="2016-10" db="EMBL/GenBank/DDBJ databases">
        <authorList>
            <person name="Varghese N."/>
            <person name="Submissions S."/>
        </authorList>
    </citation>
    <scope>NUCLEOTIDE SEQUENCE [LARGE SCALE GENOMIC DNA]</scope>
    <source>
        <strain evidence="8">Gh-48</strain>
    </source>
</reference>
<organism evidence="7 8">
    <name type="scientific">Mucilaginibacter gossypiicola</name>
    <dbReference type="NCBI Taxonomy" id="551995"/>
    <lineage>
        <taxon>Bacteria</taxon>
        <taxon>Pseudomonadati</taxon>
        <taxon>Bacteroidota</taxon>
        <taxon>Sphingobacteriia</taxon>
        <taxon>Sphingobacteriales</taxon>
        <taxon>Sphingobacteriaceae</taxon>
        <taxon>Mucilaginibacter</taxon>
    </lineage>
</organism>
<dbReference type="Proteomes" id="UP000198942">
    <property type="component" value="Unassembled WGS sequence"/>
</dbReference>
<sequence>MPRTTDFTDSQLLEMIRDGDVAAFKLLYLRYFSALCKSGFRKIQDDKVVEEIVQDIFVDLWRKRQELEAGQEIGAFLNALLRNKILHEWRAQQIRQRHVEMFSQLNTTVGDESVSEQFYANEIQERLNAAICNLSPQCRQAFELSRYEHLSYREISERMAISVKTVEKHIGKALKILKLELREYHITVAMLISIWLQM</sequence>
<evidence type="ECO:0000256" key="1">
    <source>
        <dbReference type="ARBA" id="ARBA00010641"/>
    </source>
</evidence>
<dbReference type="GO" id="GO:0016987">
    <property type="term" value="F:sigma factor activity"/>
    <property type="evidence" value="ECO:0007669"/>
    <property type="project" value="UniProtKB-KW"/>
</dbReference>
<dbReference type="SUPFAM" id="SSF88946">
    <property type="entry name" value="Sigma2 domain of RNA polymerase sigma factors"/>
    <property type="match status" value="1"/>
</dbReference>
<dbReference type="PANTHER" id="PTHR43133">
    <property type="entry name" value="RNA POLYMERASE ECF-TYPE SIGMA FACTO"/>
    <property type="match status" value="1"/>
</dbReference>
<keyword evidence="4" id="KW-0804">Transcription</keyword>
<dbReference type="OrthoDB" id="1100095at2"/>
<dbReference type="SUPFAM" id="SSF88659">
    <property type="entry name" value="Sigma3 and sigma4 domains of RNA polymerase sigma factors"/>
    <property type="match status" value="1"/>
</dbReference>
<dbReference type="Pfam" id="PF04542">
    <property type="entry name" value="Sigma70_r2"/>
    <property type="match status" value="1"/>
</dbReference>
<dbReference type="InterPro" id="IPR007627">
    <property type="entry name" value="RNA_pol_sigma70_r2"/>
</dbReference>
<dbReference type="NCBIfam" id="TIGR02985">
    <property type="entry name" value="Sig70_bacteroi1"/>
    <property type="match status" value="1"/>
</dbReference>
<dbReference type="RefSeq" id="WP_143065084.1">
    <property type="nucleotide sequence ID" value="NZ_FOCL01000001.1"/>
</dbReference>
<dbReference type="GO" id="GO:0003677">
    <property type="term" value="F:DNA binding"/>
    <property type="evidence" value="ECO:0007669"/>
    <property type="project" value="InterPro"/>
</dbReference>
<dbReference type="Gene3D" id="1.10.10.10">
    <property type="entry name" value="Winged helix-like DNA-binding domain superfamily/Winged helix DNA-binding domain"/>
    <property type="match status" value="1"/>
</dbReference>
<feature type="domain" description="RNA polymerase sigma-70 region 2" evidence="5">
    <location>
        <begin position="29"/>
        <end position="93"/>
    </location>
</feature>
<evidence type="ECO:0000256" key="3">
    <source>
        <dbReference type="ARBA" id="ARBA00023082"/>
    </source>
</evidence>
<dbReference type="NCBIfam" id="TIGR02937">
    <property type="entry name" value="sigma70-ECF"/>
    <property type="match status" value="1"/>
</dbReference>
<proteinExistence type="inferred from homology"/>
<evidence type="ECO:0000256" key="4">
    <source>
        <dbReference type="ARBA" id="ARBA00023163"/>
    </source>
</evidence>
<evidence type="ECO:0000256" key="2">
    <source>
        <dbReference type="ARBA" id="ARBA00023015"/>
    </source>
</evidence>
<dbReference type="STRING" id="551995.SAMN05192574_101892"/>
<dbReference type="PANTHER" id="PTHR43133:SF46">
    <property type="entry name" value="RNA POLYMERASE SIGMA-70 FACTOR ECF SUBFAMILY"/>
    <property type="match status" value="1"/>
</dbReference>
<accession>A0A1H8BHF0</accession>
<dbReference type="Pfam" id="PF08281">
    <property type="entry name" value="Sigma70_r4_2"/>
    <property type="match status" value="1"/>
</dbReference>
<dbReference type="AlphaFoldDB" id="A0A1H8BHF0"/>
<dbReference type="EMBL" id="FOCL01000001">
    <property type="protein sequence ID" value="SEM81408.1"/>
    <property type="molecule type" value="Genomic_DNA"/>
</dbReference>
<keyword evidence="3" id="KW-0731">Sigma factor</keyword>
<dbReference type="InterPro" id="IPR013324">
    <property type="entry name" value="RNA_pol_sigma_r3/r4-like"/>
</dbReference>
<dbReference type="GO" id="GO:0006352">
    <property type="term" value="P:DNA-templated transcription initiation"/>
    <property type="evidence" value="ECO:0007669"/>
    <property type="project" value="InterPro"/>
</dbReference>
<dbReference type="InterPro" id="IPR014327">
    <property type="entry name" value="RNA_pol_sigma70_bacteroid"/>
</dbReference>
<dbReference type="InterPro" id="IPR039425">
    <property type="entry name" value="RNA_pol_sigma-70-like"/>
</dbReference>
<dbReference type="InterPro" id="IPR013325">
    <property type="entry name" value="RNA_pol_sigma_r2"/>
</dbReference>
<evidence type="ECO:0000259" key="5">
    <source>
        <dbReference type="Pfam" id="PF04542"/>
    </source>
</evidence>
<protein>
    <submittedName>
        <fullName evidence="7">RNA polymerase sigma-70 factor, ECF subfamily</fullName>
    </submittedName>
</protein>
<gene>
    <name evidence="7" type="ORF">SAMN05192574_101892</name>
</gene>
<comment type="similarity">
    <text evidence="1">Belongs to the sigma-70 factor family. ECF subfamily.</text>
</comment>